<feature type="chain" id="PRO_5046577340" evidence="2">
    <location>
        <begin position="26"/>
        <end position="462"/>
    </location>
</feature>
<keyword evidence="2" id="KW-0732">Signal</keyword>
<evidence type="ECO:0000313" key="3">
    <source>
        <dbReference type="EMBL" id="KAL1227804.1"/>
    </source>
</evidence>
<keyword evidence="4" id="KW-1185">Reference proteome</keyword>
<organism evidence="3 4">
    <name type="scientific">Trichinella spiralis</name>
    <name type="common">Trichina worm</name>
    <dbReference type="NCBI Taxonomy" id="6334"/>
    <lineage>
        <taxon>Eukaryota</taxon>
        <taxon>Metazoa</taxon>
        <taxon>Ecdysozoa</taxon>
        <taxon>Nematoda</taxon>
        <taxon>Enoplea</taxon>
        <taxon>Dorylaimia</taxon>
        <taxon>Trichinellida</taxon>
        <taxon>Trichinellidae</taxon>
        <taxon>Trichinella</taxon>
    </lineage>
</organism>
<evidence type="ECO:0000256" key="2">
    <source>
        <dbReference type="SAM" id="SignalP"/>
    </source>
</evidence>
<proteinExistence type="predicted"/>
<accession>A0ABR3K221</accession>
<dbReference type="Proteomes" id="UP001558632">
    <property type="component" value="Unassembled WGS sequence"/>
</dbReference>
<feature type="region of interest" description="Disordered" evidence="1">
    <location>
        <begin position="300"/>
        <end position="319"/>
    </location>
</feature>
<sequence length="462" mass="54196">MQKCYFNTSYLLFCAFCSLLQVSYSSEMKIYVPVIDKICLLQQIGIREEILDSIELFLFKSSFKSCIANTYSDFSPYNYSLFAYNEKTSSCSKLHAMPEENIIVNCSEQLHDLQFYKVTHCLTAEGFMYSFEEEVEENVNKINAVKLKATAEICIVERHPFSENFLLKRTKMFFLQSLELCLAHCRVLSVRGKCNAVLFSGEERVCLLLQQNQPLQSRDVMRKSASQFFTVNYCDYNMTESSQRRYYNAEEKTCLHLLLNASQALHEYTESRKETIHFIEKCVEVAEQQEYQQESVINRIQSDETSLSSPSRPRSSRAHNVHEQELDFFHYVAAEDVHEQYTKLYEFFEMPTHVQKHTSCMAILFSELHHQCKKIFKGRSGNLILVQDDELVLALKECFKDRPAERKCNADPLVYYFKETQEICAVEIYKQKNLTSWEVITISKDVSNFRRYCTVNQELWLM</sequence>
<gene>
    <name evidence="3" type="ORF">TSPI_03099</name>
</gene>
<protein>
    <submittedName>
        <fullName evidence="3">Polyribonucleotide nucleotidyltransferase</fullName>
    </submittedName>
</protein>
<evidence type="ECO:0000256" key="1">
    <source>
        <dbReference type="SAM" id="MobiDB-lite"/>
    </source>
</evidence>
<name>A0ABR3K221_TRISP</name>
<comment type="caution">
    <text evidence="3">The sequence shown here is derived from an EMBL/GenBank/DDBJ whole genome shotgun (WGS) entry which is preliminary data.</text>
</comment>
<reference evidence="3 4" key="1">
    <citation type="submission" date="2024-07" db="EMBL/GenBank/DDBJ databases">
        <title>Enhanced genomic and transcriptomic resources for Trichinella pseudospiralis and T. spiralis underpin the discovery of pronounced molecular differences between stages and species.</title>
        <authorList>
            <person name="Pasi K.K."/>
            <person name="La Rosa G."/>
            <person name="Gomez-Morales M.A."/>
            <person name="Tosini F."/>
            <person name="Sumanam S."/>
            <person name="Young N.D."/>
            <person name="Chang B.C."/>
            <person name="Robin G.B."/>
        </authorList>
    </citation>
    <scope>NUCLEOTIDE SEQUENCE [LARGE SCALE GENOMIC DNA]</scope>
    <source>
        <strain evidence="3">ISS534</strain>
    </source>
</reference>
<dbReference type="EMBL" id="JBEUSY010000528">
    <property type="protein sequence ID" value="KAL1227804.1"/>
    <property type="molecule type" value="Genomic_DNA"/>
</dbReference>
<evidence type="ECO:0000313" key="4">
    <source>
        <dbReference type="Proteomes" id="UP001558632"/>
    </source>
</evidence>
<feature type="signal peptide" evidence="2">
    <location>
        <begin position="1"/>
        <end position="25"/>
    </location>
</feature>